<sequence length="82" mass="9208">MTRFDGGIYIRRRHLVGGTFSVGIVPGLCVYKGFYLSLDYTPPDGPVERALGWIYVVPNPLLPFIWYRVAVPKDHPALDCIA</sequence>
<reference evidence="2 3" key="1">
    <citation type="journal article" date="2014" name="PLoS ONE">
        <title>Genome Information of Methylobacterium oryzae, a Plant-Probiotic Methylotroph in the Phyllosphere.</title>
        <authorList>
            <person name="Kwak M.J."/>
            <person name="Jeong H."/>
            <person name="Madhaiyan M."/>
            <person name="Lee Y."/>
            <person name="Sa T.M."/>
            <person name="Oh T.K."/>
            <person name="Kim J.F."/>
        </authorList>
    </citation>
    <scope>NUCLEOTIDE SEQUENCE [LARGE SCALE GENOMIC DNA]</scope>
    <source>
        <strain evidence="2 3">CBMB20</strain>
    </source>
</reference>
<feature type="transmembrane region" description="Helical" evidence="1">
    <location>
        <begin position="15"/>
        <end position="38"/>
    </location>
</feature>
<dbReference type="GeneID" id="6138597"/>
<feature type="transmembrane region" description="Helical" evidence="1">
    <location>
        <begin position="50"/>
        <end position="67"/>
    </location>
</feature>
<gene>
    <name evidence="2" type="ORF">MOC_2966</name>
</gene>
<dbReference type="HOGENOM" id="CLU_174539_0_0_5"/>
<keyword evidence="1" id="KW-1133">Transmembrane helix</keyword>
<organism evidence="2 3">
    <name type="scientific">Methylobacterium oryzae CBMB20</name>
    <dbReference type="NCBI Taxonomy" id="693986"/>
    <lineage>
        <taxon>Bacteria</taxon>
        <taxon>Pseudomonadati</taxon>
        <taxon>Pseudomonadota</taxon>
        <taxon>Alphaproteobacteria</taxon>
        <taxon>Hyphomicrobiales</taxon>
        <taxon>Methylobacteriaceae</taxon>
        <taxon>Methylobacterium</taxon>
    </lineage>
</organism>
<protein>
    <submittedName>
        <fullName evidence="2">Protein of unassigned function</fullName>
    </submittedName>
</protein>
<dbReference type="KEGG" id="mor:MOC_2966"/>
<dbReference type="eggNOG" id="ENOG5030VRN">
    <property type="taxonomic scope" value="Bacteria"/>
</dbReference>
<dbReference type="Proteomes" id="UP000029492">
    <property type="component" value="Chromosome"/>
</dbReference>
<dbReference type="EMBL" id="CP003811">
    <property type="protein sequence ID" value="AIQ90721.1"/>
    <property type="molecule type" value="Genomic_DNA"/>
</dbReference>
<evidence type="ECO:0000256" key="1">
    <source>
        <dbReference type="SAM" id="Phobius"/>
    </source>
</evidence>
<keyword evidence="1" id="KW-0812">Transmembrane</keyword>
<accession>A0A089NS12</accession>
<evidence type="ECO:0000313" key="3">
    <source>
        <dbReference type="Proteomes" id="UP000029492"/>
    </source>
</evidence>
<dbReference type="AlphaFoldDB" id="A0A089NS12"/>
<name>A0A089NS12_9HYPH</name>
<evidence type="ECO:0000313" key="2">
    <source>
        <dbReference type="EMBL" id="AIQ90721.1"/>
    </source>
</evidence>
<proteinExistence type="predicted"/>
<keyword evidence="1" id="KW-0472">Membrane</keyword>
<keyword evidence="3" id="KW-1185">Reference proteome</keyword>
<dbReference type="RefSeq" id="WP_051516181.1">
    <property type="nucleotide sequence ID" value="NZ_CP003811.1"/>
</dbReference>